<organism evidence="2 3">
    <name type="scientific">Heterobasidion irregulare (strain TC 32-1)</name>
    <dbReference type="NCBI Taxonomy" id="747525"/>
    <lineage>
        <taxon>Eukaryota</taxon>
        <taxon>Fungi</taxon>
        <taxon>Dikarya</taxon>
        <taxon>Basidiomycota</taxon>
        <taxon>Agaricomycotina</taxon>
        <taxon>Agaricomycetes</taxon>
        <taxon>Russulales</taxon>
        <taxon>Bondarzewiaceae</taxon>
        <taxon>Heterobasidion</taxon>
        <taxon>Heterobasidion annosum species complex</taxon>
    </lineage>
</organism>
<accession>W4K448</accession>
<feature type="compositionally biased region" description="Basic residues" evidence="1">
    <location>
        <begin position="414"/>
        <end position="427"/>
    </location>
</feature>
<keyword evidence="3" id="KW-1185">Reference proteome</keyword>
<dbReference type="EMBL" id="KI925460">
    <property type="protein sequence ID" value="ETW80120.1"/>
    <property type="molecule type" value="Genomic_DNA"/>
</dbReference>
<dbReference type="GeneID" id="20668337"/>
<dbReference type="KEGG" id="hir:HETIRDRAFT_171390"/>
<dbReference type="STRING" id="747525.W4K448"/>
<evidence type="ECO:0000313" key="2">
    <source>
        <dbReference type="EMBL" id="ETW80120.1"/>
    </source>
</evidence>
<dbReference type="RefSeq" id="XP_009548640.1">
    <property type="nucleotide sequence ID" value="XM_009550345.1"/>
</dbReference>
<proteinExistence type="predicted"/>
<dbReference type="InParanoid" id="W4K448"/>
<feature type="region of interest" description="Disordered" evidence="1">
    <location>
        <begin position="399"/>
        <end position="439"/>
    </location>
</feature>
<dbReference type="Proteomes" id="UP000030671">
    <property type="component" value="Unassembled WGS sequence"/>
</dbReference>
<feature type="region of interest" description="Disordered" evidence="1">
    <location>
        <begin position="554"/>
        <end position="574"/>
    </location>
</feature>
<dbReference type="AlphaFoldDB" id="W4K448"/>
<gene>
    <name evidence="2" type="ORF">HETIRDRAFT_171390</name>
</gene>
<evidence type="ECO:0000256" key="1">
    <source>
        <dbReference type="SAM" id="MobiDB-lite"/>
    </source>
</evidence>
<name>W4K448_HETIT</name>
<protein>
    <submittedName>
        <fullName evidence="2">Uncharacterized protein</fullName>
    </submittedName>
</protein>
<dbReference type="OrthoDB" id="3266753at2759"/>
<evidence type="ECO:0000313" key="3">
    <source>
        <dbReference type="Proteomes" id="UP000030671"/>
    </source>
</evidence>
<dbReference type="HOGENOM" id="CLU_417400_0_0_1"/>
<sequence>MMADPNSTDYNPTPFTSMAQVLAHRQPLTEGIVLAHNDCLTLAPFPNSNGGVWISSPNVEFVPELPMHRRGQPLRFYADGMLGAFEHVKWPQVFDEQEPHTLAAPGNPDLMFNLKFQENPLLDLKCTLPDFQHPAIAWEGLEDSDFVVSLHLPHEDVGFLAPPLHGRLWSAANEIIVMVLKVVDTELDSMFAHRSDREQYTERRKHYVLREIDYLRRACSRLQETPMSYFDVVLWYRDTQRLILGLRAWLIYMTIIKPRLDNPEFADYDNVLPLRGVFTKKESIVHTMHRCGVPVWWVRPLHTLTTRTTIIRVHEPILPIIHFSSETVMSHRGRQLVAPDFIEAKILDESLQGFGDMLRRYSLTGKPTVRRAVPVLEVDRQGLEDHMIEEDTEAGMAEIQRDDHVAGGSPSDSRKKRKGPRKGHRRAPQATRPPGNRPHWMCEVASPWNVILDAAPALAKPDSKRALTYILPPLHLFFAEGDAHAQKVQNWLRIREWCLFKAYANVDQAPVLMTAAQWRIALEGRYFAVHYPKDAAIQPQSSREDIACLHEAPEGTTSLGKRGRADARSGDGAQLNTTDRRRLRRLMERVDIHVRFGVHGGFSPYVPDDTPLPKWEKKPIDFHQALVDKRLWATLTWEISVTMFRLELLALDQEVVPDLYNLAKTKLRRPRHFDIMSIWNDECRVWEEPGKDSQDWLTSPEWRVRRAAIGRMLFALEAWPIEEPRLPRWDERKERQDTFAELEKEVVLYYCRRFYSLRGRSPTFPLMRPYWLPPTKTVLY</sequence>
<dbReference type="eggNOG" id="ENOG502T2QY">
    <property type="taxonomic scope" value="Eukaryota"/>
</dbReference>
<reference evidence="2 3" key="1">
    <citation type="journal article" date="2012" name="New Phytol.">
        <title>Insight into trade-off between wood decay and parasitism from the genome of a fungal forest pathogen.</title>
        <authorList>
            <person name="Olson A."/>
            <person name="Aerts A."/>
            <person name="Asiegbu F."/>
            <person name="Belbahri L."/>
            <person name="Bouzid O."/>
            <person name="Broberg A."/>
            <person name="Canback B."/>
            <person name="Coutinho P.M."/>
            <person name="Cullen D."/>
            <person name="Dalman K."/>
            <person name="Deflorio G."/>
            <person name="van Diepen L.T."/>
            <person name="Dunand C."/>
            <person name="Duplessis S."/>
            <person name="Durling M."/>
            <person name="Gonthier P."/>
            <person name="Grimwood J."/>
            <person name="Fossdal C.G."/>
            <person name="Hansson D."/>
            <person name="Henrissat B."/>
            <person name="Hietala A."/>
            <person name="Himmelstrand K."/>
            <person name="Hoffmeister D."/>
            <person name="Hogberg N."/>
            <person name="James T.Y."/>
            <person name="Karlsson M."/>
            <person name="Kohler A."/>
            <person name="Kues U."/>
            <person name="Lee Y.H."/>
            <person name="Lin Y.C."/>
            <person name="Lind M."/>
            <person name="Lindquist E."/>
            <person name="Lombard V."/>
            <person name="Lucas S."/>
            <person name="Lunden K."/>
            <person name="Morin E."/>
            <person name="Murat C."/>
            <person name="Park J."/>
            <person name="Raffaello T."/>
            <person name="Rouze P."/>
            <person name="Salamov A."/>
            <person name="Schmutz J."/>
            <person name="Solheim H."/>
            <person name="Stahlberg J."/>
            <person name="Velez H."/>
            <person name="de Vries R.P."/>
            <person name="Wiebenga A."/>
            <person name="Woodward S."/>
            <person name="Yakovlev I."/>
            <person name="Garbelotto M."/>
            <person name="Martin F."/>
            <person name="Grigoriev I.V."/>
            <person name="Stenlid J."/>
        </authorList>
    </citation>
    <scope>NUCLEOTIDE SEQUENCE [LARGE SCALE GENOMIC DNA]</scope>
    <source>
        <strain evidence="2 3">TC 32-1</strain>
    </source>
</reference>